<protein>
    <submittedName>
        <fullName evidence="1">Uncharacterized protein</fullName>
    </submittedName>
</protein>
<organism evidence="1 2">
    <name type="scientific">Aphanizomenon flos-aquae WA102</name>
    <dbReference type="NCBI Taxonomy" id="1710896"/>
    <lineage>
        <taxon>Bacteria</taxon>
        <taxon>Bacillati</taxon>
        <taxon>Cyanobacteriota</taxon>
        <taxon>Cyanophyceae</taxon>
        <taxon>Nostocales</taxon>
        <taxon>Aphanizomenonaceae</taxon>
        <taxon>Aphanizomenon</taxon>
    </lineage>
</organism>
<dbReference type="AlphaFoldDB" id="A0A1B7X4L4"/>
<accession>A0A1B7X4L4</accession>
<evidence type="ECO:0000313" key="1">
    <source>
        <dbReference type="EMBL" id="OBQ44317.1"/>
    </source>
</evidence>
<comment type="caution">
    <text evidence="1">The sequence shown here is derived from an EMBL/GenBank/DDBJ whole genome shotgun (WGS) entry which is preliminary data.</text>
</comment>
<evidence type="ECO:0000313" key="2">
    <source>
        <dbReference type="Proteomes" id="UP000092093"/>
    </source>
</evidence>
<sequence>WYEKFAKIQQSISKISQLSSPELIKIIEEILIVLQIDQIIYPLFVRTKYSSYSLGYHLTDNSEMLGIIWMEDPNLTSFFHVMEACRKTLEKTCRLLRT</sequence>
<proteinExistence type="predicted"/>
<feature type="non-terminal residue" evidence="1">
    <location>
        <position position="1"/>
    </location>
</feature>
<reference evidence="1 2" key="1">
    <citation type="submission" date="2015-09" db="EMBL/GenBank/DDBJ databases">
        <title>Aphanizomenon flos-aquae WA102.</title>
        <authorList>
            <person name="Driscoll C."/>
        </authorList>
    </citation>
    <scope>NUCLEOTIDE SEQUENCE [LARGE SCALE GENOMIC DNA]</scope>
    <source>
        <strain evidence="1">WA102</strain>
    </source>
</reference>
<dbReference type="EMBL" id="LJOW01000025">
    <property type="protein sequence ID" value="OBQ44317.1"/>
    <property type="molecule type" value="Genomic_DNA"/>
</dbReference>
<gene>
    <name evidence="1" type="ORF">AN484_07565</name>
</gene>
<dbReference type="Proteomes" id="UP000092093">
    <property type="component" value="Unassembled WGS sequence"/>
</dbReference>
<name>A0A1B7X4L4_APHFL</name>